<evidence type="ECO:0000313" key="1">
    <source>
        <dbReference type="EMBL" id="CAG5124446.1"/>
    </source>
</evidence>
<dbReference type="Gene3D" id="2.40.128.20">
    <property type="match status" value="1"/>
</dbReference>
<dbReference type="AlphaFoldDB" id="A0A8S3ZBJ9"/>
<accession>A0A8S3ZBJ9</accession>
<feature type="non-terminal residue" evidence="1">
    <location>
        <position position="1"/>
    </location>
</feature>
<dbReference type="Proteomes" id="UP000678393">
    <property type="component" value="Unassembled WGS sequence"/>
</dbReference>
<organism evidence="1 2">
    <name type="scientific">Candidula unifasciata</name>
    <dbReference type="NCBI Taxonomy" id="100452"/>
    <lineage>
        <taxon>Eukaryota</taxon>
        <taxon>Metazoa</taxon>
        <taxon>Spiralia</taxon>
        <taxon>Lophotrochozoa</taxon>
        <taxon>Mollusca</taxon>
        <taxon>Gastropoda</taxon>
        <taxon>Heterobranchia</taxon>
        <taxon>Euthyneura</taxon>
        <taxon>Panpulmonata</taxon>
        <taxon>Eupulmonata</taxon>
        <taxon>Stylommatophora</taxon>
        <taxon>Helicina</taxon>
        <taxon>Helicoidea</taxon>
        <taxon>Geomitridae</taxon>
        <taxon>Candidula</taxon>
    </lineage>
</organism>
<proteinExistence type="predicted"/>
<dbReference type="EMBL" id="CAJHNH020001779">
    <property type="protein sequence ID" value="CAG5124446.1"/>
    <property type="molecule type" value="Genomic_DNA"/>
</dbReference>
<comment type="caution">
    <text evidence="1">The sequence shown here is derived from an EMBL/GenBank/DDBJ whole genome shotgun (WGS) entry which is preliminary data.</text>
</comment>
<dbReference type="GO" id="GO:0008289">
    <property type="term" value="F:lipid binding"/>
    <property type="evidence" value="ECO:0007669"/>
    <property type="project" value="UniProtKB-KW"/>
</dbReference>
<dbReference type="SUPFAM" id="SSF50814">
    <property type="entry name" value="Lipocalins"/>
    <property type="match status" value="1"/>
</dbReference>
<sequence length="139" mass="15760">MIVSRVAITSAKPLMSALKLRTPSMVQMLAVWRRHIATDRSHVRSQSVSGSQDERLLEPFIGRWTEVSCDGFKAFLDATGLPKDLQHLLLKSKLELIYSRNDSHWKIESGFQNVAQPASYTFRIGENFLVQMPMGPLMN</sequence>
<keyword evidence="2" id="KW-1185">Reference proteome</keyword>
<gene>
    <name evidence="1" type="ORF">CUNI_LOCUS10004</name>
</gene>
<evidence type="ECO:0008006" key="3">
    <source>
        <dbReference type="Google" id="ProtNLM"/>
    </source>
</evidence>
<protein>
    <recommendedName>
        <fullName evidence="3">Cytosolic fatty-acid binding proteins domain-containing protein</fullName>
    </recommendedName>
</protein>
<name>A0A8S3ZBJ9_9EUPU</name>
<evidence type="ECO:0000313" key="2">
    <source>
        <dbReference type="Proteomes" id="UP000678393"/>
    </source>
</evidence>
<reference evidence="1" key="1">
    <citation type="submission" date="2021-04" db="EMBL/GenBank/DDBJ databases">
        <authorList>
            <consortium name="Molecular Ecology Group"/>
        </authorList>
    </citation>
    <scope>NUCLEOTIDE SEQUENCE</scope>
</reference>
<dbReference type="InterPro" id="IPR012674">
    <property type="entry name" value="Calycin"/>
</dbReference>